<comment type="caution">
    <text evidence="3">The sequence shown here is derived from an EMBL/GenBank/DDBJ whole genome shotgun (WGS) entry which is preliminary data.</text>
</comment>
<dbReference type="RefSeq" id="WP_106298911.1">
    <property type="nucleotide sequence ID" value="NZ_PVTI01000037.1"/>
</dbReference>
<dbReference type="Gene3D" id="3.40.50.850">
    <property type="entry name" value="Isochorismatase-like"/>
    <property type="match status" value="1"/>
</dbReference>
<keyword evidence="4" id="KW-1185">Reference proteome</keyword>
<dbReference type="InterPro" id="IPR000868">
    <property type="entry name" value="Isochorismatase-like_dom"/>
</dbReference>
<feature type="domain" description="Isochorismatase-like" evidence="2">
    <location>
        <begin position="17"/>
        <end position="161"/>
    </location>
</feature>
<dbReference type="GO" id="GO:0016787">
    <property type="term" value="F:hydrolase activity"/>
    <property type="evidence" value="ECO:0007669"/>
    <property type="project" value="UniProtKB-KW"/>
</dbReference>
<evidence type="ECO:0000313" key="4">
    <source>
        <dbReference type="Proteomes" id="UP000237822"/>
    </source>
</evidence>
<dbReference type="InterPro" id="IPR036380">
    <property type="entry name" value="Isochorismatase-like_sf"/>
</dbReference>
<evidence type="ECO:0000256" key="1">
    <source>
        <dbReference type="ARBA" id="ARBA00022801"/>
    </source>
</evidence>
<dbReference type="InterPro" id="IPR050272">
    <property type="entry name" value="Isochorismatase-like_hydrls"/>
</dbReference>
<dbReference type="EMBL" id="PVTI01000037">
    <property type="protein sequence ID" value="PRY50925.1"/>
    <property type="molecule type" value="Genomic_DNA"/>
</dbReference>
<dbReference type="PANTHER" id="PTHR43540:SF1">
    <property type="entry name" value="ISOCHORISMATASE HYDROLASE"/>
    <property type="match status" value="1"/>
</dbReference>
<organism evidence="3 4">
    <name type="scientific">Knoellia remsis</name>
    <dbReference type="NCBI Taxonomy" id="407159"/>
    <lineage>
        <taxon>Bacteria</taxon>
        <taxon>Bacillati</taxon>
        <taxon>Actinomycetota</taxon>
        <taxon>Actinomycetes</taxon>
        <taxon>Micrococcales</taxon>
        <taxon>Intrasporangiaceae</taxon>
        <taxon>Knoellia</taxon>
    </lineage>
</organism>
<evidence type="ECO:0000313" key="3">
    <source>
        <dbReference type="EMBL" id="PRY50925.1"/>
    </source>
</evidence>
<keyword evidence="1" id="KW-0378">Hydrolase</keyword>
<dbReference type="OrthoDB" id="9794942at2"/>
<dbReference type="PANTHER" id="PTHR43540">
    <property type="entry name" value="PEROXYUREIDOACRYLATE/UREIDOACRYLATE AMIDOHYDROLASE-RELATED"/>
    <property type="match status" value="1"/>
</dbReference>
<gene>
    <name evidence="3" type="ORF">BCF74_1376</name>
</gene>
<evidence type="ECO:0000259" key="2">
    <source>
        <dbReference type="Pfam" id="PF00857"/>
    </source>
</evidence>
<dbReference type="AlphaFoldDB" id="A0A2T0TZ35"/>
<accession>A0A2T0TZ35</accession>
<sequence length="215" mass="22323">MTSDATGPAGLDLTSNAALVLIDVQTGFADPAWGRPSPDAAGAQDNMRRLAQAWSGGGRPLVVVRHDSTSASSPLRPDAPGNTLEPWVAALDADVLITKTVNSAFIGDPALEAWLREREIAQIVVVGIQSNMCVETTARMGGNLGFDVIVPIDATSTFDLSGPDGDVLTAEELRRATATNLHGGGFARVVSTAAVLDAVTTAEASRHDDLGSHRV</sequence>
<dbReference type="Pfam" id="PF00857">
    <property type="entry name" value="Isochorismatase"/>
    <property type="match status" value="1"/>
</dbReference>
<dbReference type="SUPFAM" id="SSF52499">
    <property type="entry name" value="Isochorismatase-like hydrolases"/>
    <property type="match status" value="1"/>
</dbReference>
<name>A0A2T0TZ35_9MICO</name>
<proteinExistence type="predicted"/>
<dbReference type="Proteomes" id="UP000237822">
    <property type="component" value="Unassembled WGS sequence"/>
</dbReference>
<reference evidence="3 4" key="1">
    <citation type="submission" date="2018-03" db="EMBL/GenBank/DDBJ databases">
        <title>Genomic Encyclopedia of Archaeal and Bacterial Type Strains, Phase II (KMG-II): from individual species to whole genera.</title>
        <authorList>
            <person name="Goeker M."/>
        </authorList>
    </citation>
    <scope>NUCLEOTIDE SEQUENCE [LARGE SCALE GENOMIC DNA]</scope>
    <source>
        <strain evidence="3 4">ATCC BAA-1496</strain>
    </source>
</reference>
<protein>
    <submittedName>
        <fullName evidence="3">Nicotinamidase-related amidase</fullName>
    </submittedName>
</protein>